<gene>
    <name evidence="2" type="ORF">SAMN05660349_02062</name>
</gene>
<reference evidence="3" key="1">
    <citation type="submission" date="2017-02" db="EMBL/GenBank/DDBJ databases">
        <authorList>
            <person name="Varghese N."/>
            <person name="Submissions S."/>
        </authorList>
    </citation>
    <scope>NUCLEOTIDE SEQUENCE [LARGE SCALE GENOMIC DNA]</scope>
    <source>
        <strain evidence="3">DSM 24967</strain>
    </source>
</reference>
<dbReference type="RefSeq" id="WP_079683566.1">
    <property type="nucleotide sequence ID" value="NZ_FUYQ01000014.1"/>
</dbReference>
<dbReference type="Proteomes" id="UP000190852">
    <property type="component" value="Unassembled WGS sequence"/>
</dbReference>
<keyword evidence="1" id="KW-0472">Membrane</keyword>
<feature type="transmembrane region" description="Helical" evidence="1">
    <location>
        <begin position="15"/>
        <end position="36"/>
    </location>
</feature>
<dbReference type="EMBL" id="FUYQ01000014">
    <property type="protein sequence ID" value="SKB62657.1"/>
    <property type="molecule type" value="Genomic_DNA"/>
</dbReference>
<evidence type="ECO:0000313" key="3">
    <source>
        <dbReference type="Proteomes" id="UP000190852"/>
    </source>
</evidence>
<keyword evidence="1" id="KW-1133">Transmembrane helix</keyword>
<sequence>MKDIVFTAKRQRTELIVFGVCLLVSFLMNVYAIVAFNTEWKELYTQLLWVLAIAVFLYAVSVGVRLLYAGVRSVLKSNKK</sequence>
<keyword evidence="3" id="KW-1185">Reference proteome</keyword>
<evidence type="ECO:0000313" key="2">
    <source>
        <dbReference type="EMBL" id="SKB62657.1"/>
    </source>
</evidence>
<dbReference type="AlphaFoldDB" id="A0A1T5CTF5"/>
<protein>
    <submittedName>
        <fullName evidence="2">Uncharacterized protein</fullName>
    </submittedName>
</protein>
<name>A0A1T5CTF5_9BACT</name>
<accession>A0A1T5CTF5</accession>
<keyword evidence="1" id="KW-0812">Transmembrane</keyword>
<organism evidence="2 3">
    <name type="scientific">Parabacteroides chartae</name>
    <dbReference type="NCBI Taxonomy" id="1037355"/>
    <lineage>
        <taxon>Bacteria</taxon>
        <taxon>Pseudomonadati</taxon>
        <taxon>Bacteroidota</taxon>
        <taxon>Bacteroidia</taxon>
        <taxon>Bacteroidales</taxon>
        <taxon>Tannerellaceae</taxon>
        <taxon>Parabacteroides</taxon>
    </lineage>
</organism>
<evidence type="ECO:0000256" key="1">
    <source>
        <dbReference type="SAM" id="Phobius"/>
    </source>
</evidence>
<feature type="transmembrane region" description="Helical" evidence="1">
    <location>
        <begin position="48"/>
        <end position="71"/>
    </location>
</feature>
<proteinExistence type="predicted"/>